<dbReference type="RefSeq" id="WP_142854995.1">
    <property type="nucleotide sequence ID" value="NZ_FXWW01000014.1"/>
</dbReference>
<dbReference type="AlphaFoldDB" id="A0A545SKR4"/>
<proteinExistence type="predicted"/>
<protein>
    <submittedName>
        <fullName evidence="1">Uncharacterized protein</fullName>
    </submittedName>
</protein>
<dbReference type="EMBL" id="VICH01000030">
    <property type="protein sequence ID" value="TQV65568.1"/>
    <property type="molecule type" value="Genomic_DNA"/>
</dbReference>
<reference evidence="1 2" key="1">
    <citation type="submission" date="2019-06" db="EMBL/GenBank/DDBJ databases">
        <title>A novel species of marine bacteria.</title>
        <authorList>
            <person name="Wang Y."/>
        </authorList>
    </citation>
    <scope>NUCLEOTIDE SEQUENCE [LARGE SCALE GENOMIC DNA]</scope>
    <source>
        <strain evidence="1 2">MA1-10</strain>
    </source>
</reference>
<name>A0A545SKR4_9RHOB</name>
<sequence>MVDWIQNTMDSWEKFGFLTDAVGDRFWGTNIKDPKLRYTHSVFSPIDRGSFPPVVIHGDKIDDHPYAHILDSMNGVNLFHGDFVLYGLHLSSEPVTKIFMPFSLVDHNIDYRSLCIRHEALLVGGYNIENKEFHILQRKCGSVVKVEKSTLKAEIINPTLEQFLEERLLRVASSEKWVRIYKELSAAG</sequence>
<evidence type="ECO:0000313" key="2">
    <source>
        <dbReference type="Proteomes" id="UP000315816"/>
    </source>
</evidence>
<evidence type="ECO:0000313" key="1">
    <source>
        <dbReference type="EMBL" id="TQV65568.1"/>
    </source>
</evidence>
<organism evidence="1 2">
    <name type="scientific">Aliiroseovarius halocynthiae</name>
    <dbReference type="NCBI Taxonomy" id="985055"/>
    <lineage>
        <taxon>Bacteria</taxon>
        <taxon>Pseudomonadati</taxon>
        <taxon>Pseudomonadota</taxon>
        <taxon>Alphaproteobacteria</taxon>
        <taxon>Rhodobacterales</taxon>
        <taxon>Paracoccaceae</taxon>
        <taxon>Aliiroseovarius</taxon>
    </lineage>
</organism>
<keyword evidence="2" id="KW-1185">Reference proteome</keyword>
<accession>A0A545SKR4</accession>
<gene>
    <name evidence="1" type="ORF">FIL88_16625</name>
</gene>
<comment type="caution">
    <text evidence="1">The sequence shown here is derived from an EMBL/GenBank/DDBJ whole genome shotgun (WGS) entry which is preliminary data.</text>
</comment>
<dbReference type="Proteomes" id="UP000315816">
    <property type="component" value="Unassembled WGS sequence"/>
</dbReference>